<evidence type="ECO:0000313" key="6">
    <source>
        <dbReference type="EMBL" id="PDW03502.1"/>
    </source>
</evidence>
<dbReference type="Pfam" id="PF13205">
    <property type="entry name" value="Big_5"/>
    <property type="match status" value="1"/>
</dbReference>
<sequence>MSTKSIHVRWRLTILLGVAVLVLLFGSLPALLGSLAAAPQLAQTVVPACGTVTSNTTWTANNVYQLDGCNLIVAEGATLTLQAGTAVQVGGNCGTSGSKNCALVVKGSLQAQGTAVSPVIFTSLNDNRSRGGANTATAGEWYGLHFASGSRGNLLHTQVSYAGSGELGRWDNWIFANRAQIFAQDSTLEIRESRISHGLKAGIALYGPDVDVQIEATHIEHNVGSAEPNLPGAIYQNTQFMTARYRNLTLEANSSDDVGIAWGTGVGTAVLDGGPFRIFNDAGVYDNNTLILRPGTHIGFYTGQGIVVQQGGTLTATGTLAEPIMLTPLESAWKGLILQYGSRGTLSHTEIRGGGSGTWGGSIAALWVASDQVAISDVTIRESAHDGLRLDGWQQNQVALRTTMRNLRIYDNQRDGLVLSTYDGELTLNASEIYANGGDGVRLAMPKGIGGGPPRDQTLTLNNVTIRDNGGLGLDNASVGNQVTLNNSRITNNGGAALRMTADNDTPVLTDTTISGNDFNGMLIGFAGIQHNRHWRIPQAGLPFLVEGSTLSIGSEGALRLEPGVTLNFPQGSSMAVNGQLTAVGTPEAPIRFLGAQRGAGAWHGIHLTPGSSATLQHCEVAYGGRTFWRNFGSLLEIDTTGTVRVEDCAFHASGGHGLWVNSFGTLTFRNNRIEDIDGYGLGYTLEPTLDVRGNWWGHASGPKHVGKNPDGQGNTLWNNDNILFDPWLTASPVQAAEVAVKIASVGGIFPGQLVDYVVSYANHTEGTINDAILIFRLPYLAALEDRGSGTYWPARQVVFWKLGNIAPGASEQFLVRARFQWGIPIGTFDSSSAMLVAANYNQDLLDRTAYQNYSAPAIAEVGQLSLNQWNDLRNTNAELNSLYTQALNAGYIWAGAQQVDLAGDQQSYQAILLHRGERAVRVLQLHGERTQAATYAPNSYRVEDARGGMQWDMLSDERRYWGAWDTINGAAWPGTVVDAQLCAELSGAGCCLSNCLSNVALSAVVGQVSGTLGTIMATYDCAQSLRSDPLSDQLSRCADTIGKRLLGVSGLDNLAGVTECLAQCAGDPNSQSCTNDLVTCEPRWYNIYEWLGVPNRTVWRCRNGCYSTKPEFLPCAFGECCVPGAGCSDSGNGVDCRGNSFIIARDPNEKHGPAGDLLPGQVVPYTIEYENVGEGIAYGVYIIDQLHEHFDDATLVIGNGGEYNATTREISWLIGDLDPVGQPGSTGEVTFTVNLKPNLPGGTIITNQAVVYFPSVPEETPTSVVVHMVQPVVAEPQTLTTKHETPLAISLSAREVSNAAVTYRITTPPLFGTLSGTPPNLTYTPMEGYVGADFFSFVANNGTIDSRPADVRIEVSSEGDTRAPQVVWTLPAADATGVLASRTVVFSDTQGNLYGPQIIAGMSEALDGATVTSSTVQVQSSNGNTIATLAHFDPRGNQIVLMPRQALNAGSYSVTITTGVRDRAGNRLAEAHTWSFTVGAANDGRHSVWLPLVRR</sequence>
<dbReference type="Proteomes" id="UP000220527">
    <property type="component" value="Unassembled WGS sequence"/>
</dbReference>
<evidence type="ECO:0000259" key="4">
    <source>
        <dbReference type="Pfam" id="PF13229"/>
    </source>
</evidence>
<reference evidence="7" key="1">
    <citation type="submission" date="2017-08" db="EMBL/GenBank/DDBJ databases">
        <authorList>
            <person name="Grouzdev D.S."/>
            <person name="Gaisin V.A."/>
            <person name="Rysina M.S."/>
            <person name="Gorlenko V.M."/>
        </authorList>
    </citation>
    <scope>NUCLEOTIDE SEQUENCE [LARGE SCALE GENOMIC DNA]</scope>
    <source>
        <strain evidence="7">Kir15-3F</strain>
    </source>
</reference>
<dbReference type="InterPro" id="IPR006626">
    <property type="entry name" value="PbH1"/>
</dbReference>
<dbReference type="Gene3D" id="2.60.40.1220">
    <property type="match status" value="1"/>
</dbReference>
<dbReference type="SUPFAM" id="SSF51126">
    <property type="entry name" value="Pectin lyase-like"/>
    <property type="match status" value="2"/>
</dbReference>
<proteinExistence type="predicted"/>
<evidence type="ECO:0000313" key="7">
    <source>
        <dbReference type="Proteomes" id="UP000220527"/>
    </source>
</evidence>
<dbReference type="InterPro" id="IPR011050">
    <property type="entry name" value="Pectin_lyase_fold/virulence"/>
</dbReference>
<keyword evidence="2" id="KW-0677">Repeat</keyword>
<evidence type="ECO:0000256" key="1">
    <source>
        <dbReference type="ARBA" id="ARBA00022729"/>
    </source>
</evidence>
<protein>
    <recommendedName>
        <fullName evidence="8">Right handed beta helix domain-containing protein</fullName>
    </recommendedName>
</protein>
<dbReference type="Pfam" id="PF17963">
    <property type="entry name" value="Big_9"/>
    <property type="match status" value="1"/>
</dbReference>
<dbReference type="RefSeq" id="WP_097643667.1">
    <property type="nucleotide sequence ID" value="NZ_NQWI01000028.1"/>
</dbReference>
<comment type="caution">
    <text evidence="6">The sequence shown here is derived from an EMBL/GenBank/DDBJ whole genome shotgun (WGS) entry which is preliminary data.</text>
</comment>
<dbReference type="InterPro" id="IPR039448">
    <property type="entry name" value="Beta_helix"/>
</dbReference>
<dbReference type="InterPro" id="IPR051550">
    <property type="entry name" value="SCF-Subunits/Alg-Epimerases"/>
</dbReference>
<dbReference type="InterPro" id="IPR032812">
    <property type="entry name" value="SbsA_Ig"/>
</dbReference>
<keyword evidence="7" id="KW-1185">Reference proteome</keyword>
<feature type="domain" description="Right handed beta helix" evidence="4">
    <location>
        <begin position="605"/>
        <end position="695"/>
    </location>
</feature>
<evidence type="ECO:0000256" key="2">
    <source>
        <dbReference type="ARBA" id="ARBA00022737"/>
    </source>
</evidence>
<dbReference type="Pfam" id="PF24595">
    <property type="entry name" value="DUF7619"/>
    <property type="match status" value="1"/>
</dbReference>
<dbReference type="OrthoDB" id="160289at2"/>
<feature type="domain" description="DUF7619" evidence="5">
    <location>
        <begin position="1147"/>
        <end position="1254"/>
    </location>
</feature>
<dbReference type="EMBL" id="NQWI01000028">
    <property type="protein sequence ID" value="PDW03502.1"/>
    <property type="molecule type" value="Genomic_DNA"/>
</dbReference>
<name>A0A2A6RKF7_9CHLR</name>
<feature type="domain" description="SbsA Ig-like" evidence="3">
    <location>
        <begin position="1361"/>
        <end position="1478"/>
    </location>
</feature>
<dbReference type="SMART" id="SM00710">
    <property type="entry name" value="PbH1"/>
    <property type="match status" value="10"/>
</dbReference>
<organism evidence="6 7">
    <name type="scientific">Candidatus Viridilinea mediisalina</name>
    <dbReference type="NCBI Taxonomy" id="2024553"/>
    <lineage>
        <taxon>Bacteria</taxon>
        <taxon>Bacillati</taxon>
        <taxon>Chloroflexota</taxon>
        <taxon>Chloroflexia</taxon>
        <taxon>Chloroflexales</taxon>
        <taxon>Chloroflexineae</taxon>
        <taxon>Oscillochloridaceae</taxon>
        <taxon>Candidatus Viridilinea</taxon>
    </lineage>
</organism>
<gene>
    <name evidence="6" type="ORF">CJ255_08445</name>
</gene>
<evidence type="ECO:0000259" key="3">
    <source>
        <dbReference type="Pfam" id="PF13205"/>
    </source>
</evidence>
<keyword evidence="1" id="KW-0732">Signal</keyword>
<dbReference type="Pfam" id="PF13229">
    <property type="entry name" value="Beta_helix"/>
    <property type="match status" value="1"/>
</dbReference>
<dbReference type="PANTHER" id="PTHR22990">
    <property type="entry name" value="F-BOX ONLY PROTEIN"/>
    <property type="match status" value="1"/>
</dbReference>
<dbReference type="Gene3D" id="2.60.40.3440">
    <property type="match status" value="1"/>
</dbReference>
<dbReference type="InterPro" id="IPR055353">
    <property type="entry name" value="DUF7619"/>
</dbReference>
<dbReference type="InterPro" id="IPR012334">
    <property type="entry name" value="Pectin_lyas_fold"/>
</dbReference>
<dbReference type="InterPro" id="IPR014755">
    <property type="entry name" value="Cu-Rt/internalin_Ig-like"/>
</dbReference>
<evidence type="ECO:0008006" key="8">
    <source>
        <dbReference type="Google" id="ProtNLM"/>
    </source>
</evidence>
<dbReference type="PANTHER" id="PTHR22990:SF15">
    <property type="entry name" value="F-BOX ONLY PROTEIN 10"/>
    <property type="match status" value="1"/>
</dbReference>
<dbReference type="Gene3D" id="2.160.20.10">
    <property type="entry name" value="Single-stranded right-handed beta-helix, Pectin lyase-like"/>
    <property type="match status" value="2"/>
</dbReference>
<evidence type="ECO:0000259" key="5">
    <source>
        <dbReference type="Pfam" id="PF24595"/>
    </source>
</evidence>
<accession>A0A2A6RKF7</accession>